<evidence type="ECO:0000313" key="2">
    <source>
        <dbReference type="EMBL" id="ETY71664.1"/>
    </source>
</evidence>
<feature type="transmembrane region" description="Helical" evidence="1">
    <location>
        <begin position="7"/>
        <end position="24"/>
    </location>
</feature>
<dbReference type="Proteomes" id="UP000019155">
    <property type="component" value="Unassembled WGS sequence"/>
</dbReference>
<evidence type="ECO:0000313" key="3">
    <source>
        <dbReference type="Proteomes" id="UP000019155"/>
    </source>
</evidence>
<accession>W4N9F7</accession>
<dbReference type="STRING" id="1435051.BMOU_0742"/>
<dbReference type="PROSITE" id="PS51257">
    <property type="entry name" value="PROKAR_LIPOPROTEIN"/>
    <property type="match status" value="1"/>
</dbReference>
<feature type="transmembrane region" description="Helical" evidence="1">
    <location>
        <begin position="30"/>
        <end position="49"/>
    </location>
</feature>
<dbReference type="EMBL" id="AZMV01000003">
    <property type="protein sequence ID" value="ETY71664.1"/>
    <property type="molecule type" value="Genomic_DNA"/>
</dbReference>
<organism evidence="2 3">
    <name type="scientific">Bifidobacterium moukalabense DSM 27321</name>
    <dbReference type="NCBI Taxonomy" id="1435051"/>
    <lineage>
        <taxon>Bacteria</taxon>
        <taxon>Bacillati</taxon>
        <taxon>Actinomycetota</taxon>
        <taxon>Actinomycetes</taxon>
        <taxon>Bifidobacteriales</taxon>
        <taxon>Bifidobacteriaceae</taxon>
        <taxon>Bifidobacterium</taxon>
    </lineage>
</organism>
<evidence type="ECO:0000256" key="1">
    <source>
        <dbReference type="SAM" id="Phobius"/>
    </source>
</evidence>
<protein>
    <submittedName>
        <fullName evidence="2">Uncharacterized protein</fullName>
    </submittedName>
</protein>
<dbReference type="AlphaFoldDB" id="W4N9F7"/>
<keyword evidence="1" id="KW-0472">Membrane</keyword>
<keyword evidence="3" id="KW-1185">Reference proteome</keyword>
<keyword evidence="1" id="KW-1133">Transmembrane helix</keyword>
<dbReference type="RefSeq" id="WP_034875050.1">
    <property type="nucleotide sequence ID" value="NZ_AZMV01000003.1"/>
</dbReference>
<comment type="caution">
    <text evidence="2">The sequence shown here is derived from an EMBL/GenBank/DDBJ whole genome shotgun (WGS) entry which is preliminary data.</text>
</comment>
<keyword evidence="1" id="KW-0812">Transmembrane</keyword>
<reference evidence="2 3" key="1">
    <citation type="journal article" date="2014" name="Genome Announc.">
        <title>The Genome Sequence of Bifidobacterium moukalabense DSM 27321 Highlights the Close Phylogenetic Relatedness with the Bifidobacterium dentium Taxon.</title>
        <authorList>
            <person name="Lugli G.A."/>
            <person name="Duranti S."/>
            <person name="Milani C."/>
            <person name="Turroni F."/>
            <person name="Viappiani A."/>
            <person name="Mangifesta M."/>
            <person name="van Sinderen D."/>
            <person name="Ventura M."/>
        </authorList>
    </citation>
    <scope>NUCLEOTIDE SEQUENCE [LARGE SCALE GENOMIC DNA]</scope>
    <source>
        <strain evidence="2 3">DSM 27321</strain>
    </source>
</reference>
<name>W4N9F7_9BIFI</name>
<dbReference type="GeneID" id="97501425"/>
<gene>
    <name evidence="2" type="ORF">BMOU_0742</name>
</gene>
<dbReference type="PATRIC" id="fig|1435051.3.peg.737"/>
<sequence>MKSNTGILVATALACITGTLLLSWATAESLGWTITAAVILLGSVMYLAAQANHDESYDPSTD</sequence>
<proteinExistence type="predicted"/>